<evidence type="ECO:0000313" key="2">
    <source>
        <dbReference type="EMBL" id="BCO25557.1"/>
    </source>
</evidence>
<dbReference type="Proteomes" id="UP000824366">
    <property type="component" value="Chromosome"/>
</dbReference>
<name>A0ABN6D0L8_9BURK</name>
<dbReference type="RefSeq" id="WP_223907412.1">
    <property type="nucleotide sequence ID" value="NZ_AP024238.1"/>
</dbReference>
<gene>
    <name evidence="2" type="ORF">MIZ03_0418</name>
</gene>
<reference evidence="2 3" key="1">
    <citation type="journal article" date="2021" name="Microbiol. Spectr.">
        <title>A Single Bacterium Capable of Oxidation and Reduction of Iron at Circumneutral pH.</title>
        <authorList>
            <person name="Kato S."/>
            <person name="Ohkuma M."/>
        </authorList>
    </citation>
    <scope>NUCLEOTIDE SEQUENCE [LARGE SCALE GENOMIC DNA]</scope>
    <source>
        <strain evidence="2 3">MIZ03</strain>
    </source>
</reference>
<evidence type="ECO:0008006" key="4">
    <source>
        <dbReference type="Google" id="ProtNLM"/>
    </source>
</evidence>
<organism evidence="2 3">
    <name type="scientific">Rhodoferax lithotrophicus</name>
    <dbReference type="NCBI Taxonomy" id="2798804"/>
    <lineage>
        <taxon>Bacteria</taxon>
        <taxon>Pseudomonadati</taxon>
        <taxon>Pseudomonadota</taxon>
        <taxon>Betaproteobacteria</taxon>
        <taxon>Burkholderiales</taxon>
        <taxon>Comamonadaceae</taxon>
        <taxon>Rhodoferax</taxon>
    </lineage>
</organism>
<dbReference type="EMBL" id="AP024238">
    <property type="protein sequence ID" value="BCO25557.1"/>
    <property type="molecule type" value="Genomic_DNA"/>
</dbReference>
<accession>A0ABN6D0L8</accession>
<sequence>MALSDQTLSALQQLMAQNNELVAQVQTTDDPAQASALIADAAAKSGMDVTASELAAYFEEAAKTLTTQALSDQQLEVVAGGVPNDGLSDDTRMILISIFSLGTGCATVSLIQGVFHDNSGFVNKRYC</sequence>
<proteinExistence type="predicted"/>
<protein>
    <recommendedName>
        <fullName evidence="4">Nif11 domain-containing protein</fullName>
    </recommendedName>
</protein>
<evidence type="ECO:0000256" key="1">
    <source>
        <dbReference type="SAM" id="Phobius"/>
    </source>
</evidence>
<keyword evidence="3" id="KW-1185">Reference proteome</keyword>
<keyword evidence="1" id="KW-0812">Transmembrane</keyword>
<keyword evidence="1" id="KW-0472">Membrane</keyword>
<feature type="transmembrane region" description="Helical" evidence="1">
    <location>
        <begin position="93"/>
        <end position="115"/>
    </location>
</feature>
<keyword evidence="1" id="KW-1133">Transmembrane helix</keyword>
<evidence type="ECO:0000313" key="3">
    <source>
        <dbReference type="Proteomes" id="UP000824366"/>
    </source>
</evidence>